<evidence type="ECO:0000256" key="1">
    <source>
        <dbReference type="ARBA" id="ARBA00004141"/>
    </source>
</evidence>
<dbReference type="InterPro" id="IPR000425">
    <property type="entry name" value="MIP"/>
</dbReference>
<evidence type="ECO:0000256" key="8">
    <source>
        <dbReference type="SAM" id="Phobius"/>
    </source>
</evidence>
<dbReference type="Proteomes" id="UP000410492">
    <property type="component" value="Unassembled WGS sequence"/>
</dbReference>
<dbReference type="OrthoDB" id="3222at2759"/>
<reference evidence="9 10" key="1">
    <citation type="submission" date="2019-01" db="EMBL/GenBank/DDBJ databases">
        <authorList>
            <person name="Sayadi A."/>
        </authorList>
    </citation>
    <scope>NUCLEOTIDE SEQUENCE [LARGE SCALE GENOMIC DNA]</scope>
</reference>
<keyword evidence="5 8" id="KW-1133">Transmembrane helix</keyword>
<evidence type="ECO:0000256" key="4">
    <source>
        <dbReference type="ARBA" id="ARBA00022692"/>
    </source>
</evidence>
<dbReference type="NCBIfam" id="TIGR00861">
    <property type="entry name" value="MIP"/>
    <property type="match status" value="1"/>
</dbReference>
<organism evidence="9 10">
    <name type="scientific">Callosobruchus maculatus</name>
    <name type="common">Southern cowpea weevil</name>
    <name type="synonym">Pulse bruchid</name>
    <dbReference type="NCBI Taxonomy" id="64391"/>
    <lineage>
        <taxon>Eukaryota</taxon>
        <taxon>Metazoa</taxon>
        <taxon>Ecdysozoa</taxon>
        <taxon>Arthropoda</taxon>
        <taxon>Hexapoda</taxon>
        <taxon>Insecta</taxon>
        <taxon>Pterygota</taxon>
        <taxon>Neoptera</taxon>
        <taxon>Endopterygota</taxon>
        <taxon>Coleoptera</taxon>
        <taxon>Polyphaga</taxon>
        <taxon>Cucujiformia</taxon>
        <taxon>Chrysomeloidea</taxon>
        <taxon>Chrysomelidae</taxon>
        <taxon>Bruchinae</taxon>
        <taxon>Bruchini</taxon>
        <taxon>Callosobruchus</taxon>
    </lineage>
</organism>
<dbReference type="EMBL" id="CAACVG010013591">
    <property type="protein sequence ID" value="VEN62160.1"/>
    <property type="molecule type" value="Genomic_DNA"/>
</dbReference>
<evidence type="ECO:0000256" key="6">
    <source>
        <dbReference type="ARBA" id="ARBA00023136"/>
    </source>
</evidence>
<dbReference type="SUPFAM" id="SSF81338">
    <property type="entry name" value="Aquaporin-like"/>
    <property type="match status" value="1"/>
</dbReference>
<feature type="transmembrane region" description="Helical" evidence="8">
    <location>
        <begin position="240"/>
        <end position="259"/>
    </location>
</feature>
<dbReference type="Pfam" id="PF00230">
    <property type="entry name" value="MIP"/>
    <property type="match status" value="1"/>
</dbReference>
<dbReference type="PRINTS" id="PR00783">
    <property type="entry name" value="MINTRINSICP"/>
</dbReference>
<keyword evidence="10" id="KW-1185">Reference proteome</keyword>
<comment type="subcellular location">
    <subcellularLocation>
        <location evidence="1">Membrane</location>
        <topology evidence="1">Multi-pass membrane protein</topology>
    </subcellularLocation>
</comment>
<dbReference type="InterPro" id="IPR022357">
    <property type="entry name" value="MIP_CS"/>
</dbReference>
<dbReference type="PANTHER" id="PTHR19139">
    <property type="entry name" value="AQUAPORIN TRANSPORTER"/>
    <property type="match status" value="1"/>
</dbReference>
<feature type="transmembrane region" description="Helical" evidence="8">
    <location>
        <begin position="271"/>
        <end position="292"/>
    </location>
</feature>
<evidence type="ECO:0000313" key="10">
    <source>
        <dbReference type="Proteomes" id="UP000410492"/>
    </source>
</evidence>
<evidence type="ECO:0000256" key="5">
    <source>
        <dbReference type="ARBA" id="ARBA00022989"/>
    </source>
</evidence>
<evidence type="ECO:0000313" key="9">
    <source>
        <dbReference type="EMBL" id="VEN62160.1"/>
    </source>
</evidence>
<accession>A0A653DQ68</accession>
<dbReference type="GO" id="GO:0015267">
    <property type="term" value="F:channel activity"/>
    <property type="evidence" value="ECO:0007669"/>
    <property type="project" value="InterPro"/>
</dbReference>
<evidence type="ECO:0000256" key="2">
    <source>
        <dbReference type="ARBA" id="ARBA00006175"/>
    </source>
</evidence>
<dbReference type="PANTHER" id="PTHR19139:SF270">
    <property type="entry name" value="ENTOMOGLYCEROPORIN 1-RELATED"/>
    <property type="match status" value="1"/>
</dbReference>
<protein>
    <recommendedName>
        <fullName evidence="11">Aquaporin</fullName>
    </recommendedName>
</protein>
<feature type="non-terminal residue" evidence="9">
    <location>
        <position position="1"/>
    </location>
</feature>
<feature type="transmembrane region" description="Helical" evidence="8">
    <location>
        <begin position="312"/>
        <end position="332"/>
    </location>
</feature>
<name>A0A653DQ68_CALMS</name>
<proteinExistence type="inferred from homology"/>
<evidence type="ECO:0000256" key="7">
    <source>
        <dbReference type="RuleBase" id="RU000477"/>
    </source>
</evidence>
<keyword evidence="6 8" id="KW-0472">Membrane</keyword>
<dbReference type="AlphaFoldDB" id="A0A653DQ68"/>
<feature type="transmembrane region" description="Helical" evidence="8">
    <location>
        <begin position="175"/>
        <end position="194"/>
    </location>
</feature>
<keyword evidence="4 7" id="KW-0812">Transmembrane</keyword>
<dbReference type="CDD" id="cd00333">
    <property type="entry name" value="MIP"/>
    <property type="match status" value="1"/>
</dbReference>
<feature type="transmembrane region" description="Helical" evidence="8">
    <location>
        <begin position="113"/>
        <end position="138"/>
    </location>
</feature>
<evidence type="ECO:0000256" key="3">
    <source>
        <dbReference type="ARBA" id="ARBA00022448"/>
    </source>
</evidence>
<dbReference type="InterPro" id="IPR034294">
    <property type="entry name" value="Aquaporin_transptr"/>
</dbReference>
<dbReference type="InterPro" id="IPR023271">
    <property type="entry name" value="Aquaporin-like"/>
</dbReference>
<dbReference type="Gene3D" id="1.20.1080.10">
    <property type="entry name" value="Glycerol uptake facilitator protein"/>
    <property type="match status" value="1"/>
</dbReference>
<feature type="transmembrane region" description="Helical" evidence="8">
    <location>
        <begin position="144"/>
        <end position="163"/>
    </location>
</feature>
<sequence>FSTEHFPFPAVENQQREYKQFARFAKSVGILFSCVYRSDIIAHPTQPDVQSAVLFLIKMVDRQFMHQNGMVNPSPYPITPTPEPKWVSPDISEKRDTHKRILTHDHLSMMDRLILFLAEYLGTAILVFLGCAGCVKFREGSGPGALEVALAFGMAILIAVQCVGHISGAHINPAVTVAALIMGVTPLIQVPLYLGGQFLGSLTGYGLLKALMPHEYIKRSQDNVSLCSPEPNPKLQDAQVVFMEFLMTLFLILVICSAWDSRNSTKLDSFSLKLGFVVAGLALVGGGFSGAHLNPARTFGPALINGDWAYHWIYWVGPILAGIVGGFVYKFLLQKQIRSTEEGTNGVVTPIDKT</sequence>
<keyword evidence="3 7" id="KW-0813">Transport</keyword>
<dbReference type="GO" id="GO:0005886">
    <property type="term" value="C:plasma membrane"/>
    <property type="evidence" value="ECO:0007669"/>
    <property type="project" value="TreeGrafter"/>
</dbReference>
<gene>
    <name evidence="9" type="ORF">CALMAC_LOCUS19339</name>
</gene>
<dbReference type="PROSITE" id="PS00221">
    <property type="entry name" value="MIP"/>
    <property type="match status" value="1"/>
</dbReference>
<evidence type="ECO:0008006" key="11">
    <source>
        <dbReference type="Google" id="ProtNLM"/>
    </source>
</evidence>
<comment type="similarity">
    <text evidence="2 7">Belongs to the MIP/aquaporin (TC 1.A.8) family.</text>
</comment>